<dbReference type="AlphaFoldDB" id="A0A135SG11"/>
<dbReference type="STRING" id="1209931.A0A135SG11"/>
<dbReference type="Proteomes" id="UP000070121">
    <property type="component" value="Unassembled WGS sequence"/>
</dbReference>
<sequence>MEDSASVNCRTTNVSSSPSDDHHNDTADSLISDCGPGKKDEIALVEGNGIRRRDSASATQQFLLDILTIIPSICFIVYGVIALKDNHRPIKENPVPALRMAATYSPTVFPIVYAAVTANLLKAAAGWKMERGVTVLSLEYLLSCPLWAMSLLGGQAALRIIDVVSSQASGLYPFECLEFMSIFPHSESQSSAGYSILPSIQGAFISALSSPKDIKGGPRDAFGNVKIPMLEYYRQTSTIKPDTGGWYDVNPNDDDNIWSEIIGIPIATQGGFSQGQNYSFTLRTAYMSADCSVQRGESMTYGMWEGYHKIAPAGVFDLFMQTLIRVTLTTWEAERAALYKLFPSPLETYFTYPDAPFSAPGIGSWDGTDIYQVGNEVFSQRFSQLLNPFWLASVSSRNITGDFNFRAHTLHREIDSTLVQDITASGIAAGIFSCLRRGPDVLDRATFFLGDNTHVKVSQESSLEDGTSQVKSIKGVRVCISDVRPLEETVYVAFGTVEEAMPLRWQEKERRYV</sequence>
<feature type="transmembrane region" description="Helical" evidence="2">
    <location>
        <begin position="133"/>
        <end position="152"/>
    </location>
</feature>
<dbReference type="EMBL" id="JFFI01002402">
    <property type="protein sequence ID" value="KXH34836.1"/>
    <property type="molecule type" value="Genomic_DNA"/>
</dbReference>
<dbReference type="OrthoDB" id="3692311at2759"/>
<name>A0A135SG11_9PEZI</name>
<keyword evidence="2" id="KW-0812">Transmembrane</keyword>
<proteinExistence type="predicted"/>
<keyword evidence="2" id="KW-0472">Membrane</keyword>
<reference evidence="3 4" key="1">
    <citation type="submission" date="2014-02" db="EMBL/GenBank/DDBJ databases">
        <title>The genome sequence of Colletotrichum salicis CBS 607.94.</title>
        <authorList>
            <person name="Baroncelli R."/>
            <person name="Thon M.R."/>
        </authorList>
    </citation>
    <scope>NUCLEOTIDE SEQUENCE [LARGE SCALE GENOMIC DNA]</scope>
    <source>
        <strain evidence="3 4">CBS 607.94</strain>
    </source>
</reference>
<feature type="transmembrane region" description="Helical" evidence="2">
    <location>
        <begin position="62"/>
        <end position="81"/>
    </location>
</feature>
<evidence type="ECO:0000313" key="4">
    <source>
        <dbReference type="Proteomes" id="UP000070121"/>
    </source>
</evidence>
<evidence type="ECO:0000256" key="2">
    <source>
        <dbReference type="SAM" id="Phobius"/>
    </source>
</evidence>
<comment type="caution">
    <text evidence="3">The sequence shown here is derived from an EMBL/GenBank/DDBJ whole genome shotgun (WGS) entry which is preliminary data.</text>
</comment>
<protein>
    <submittedName>
        <fullName evidence="3">Uncharacterized protein</fullName>
    </submittedName>
</protein>
<evidence type="ECO:0000256" key="1">
    <source>
        <dbReference type="SAM" id="MobiDB-lite"/>
    </source>
</evidence>
<feature type="transmembrane region" description="Helical" evidence="2">
    <location>
        <begin position="101"/>
        <end position="121"/>
    </location>
</feature>
<gene>
    <name evidence="3" type="ORF">CSAL01_00417</name>
</gene>
<feature type="region of interest" description="Disordered" evidence="1">
    <location>
        <begin position="1"/>
        <end position="31"/>
    </location>
</feature>
<keyword evidence="2" id="KW-1133">Transmembrane helix</keyword>
<organism evidence="3 4">
    <name type="scientific">Colletotrichum salicis</name>
    <dbReference type="NCBI Taxonomy" id="1209931"/>
    <lineage>
        <taxon>Eukaryota</taxon>
        <taxon>Fungi</taxon>
        <taxon>Dikarya</taxon>
        <taxon>Ascomycota</taxon>
        <taxon>Pezizomycotina</taxon>
        <taxon>Sordariomycetes</taxon>
        <taxon>Hypocreomycetidae</taxon>
        <taxon>Glomerellales</taxon>
        <taxon>Glomerellaceae</taxon>
        <taxon>Colletotrichum</taxon>
        <taxon>Colletotrichum acutatum species complex</taxon>
    </lineage>
</organism>
<keyword evidence="4" id="KW-1185">Reference proteome</keyword>
<evidence type="ECO:0000313" key="3">
    <source>
        <dbReference type="EMBL" id="KXH34836.1"/>
    </source>
</evidence>
<feature type="compositionally biased region" description="Polar residues" evidence="1">
    <location>
        <begin position="1"/>
        <end position="18"/>
    </location>
</feature>
<accession>A0A135SG11</accession>